<name>A0A0E9QGX1_ANGAN</name>
<accession>A0A0E9QGX1</accession>
<reference evidence="1" key="1">
    <citation type="submission" date="2014-11" db="EMBL/GenBank/DDBJ databases">
        <authorList>
            <person name="Amaro Gonzalez C."/>
        </authorList>
    </citation>
    <scope>NUCLEOTIDE SEQUENCE</scope>
</reference>
<proteinExistence type="predicted"/>
<evidence type="ECO:0000313" key="1">
    <source>
        <dbReference type="EMBL" id="JAH15590.1"/>
    </source>
</evidence>
<organism evidence="1">
    <name type="scientific">Anguilla anguilla</name>
    <name type="common">European freshwater eel</name>
    <name type="synonym">Muraena anguilla</name>
    <dbReference type="NCBI Taxonomy" id="7936"/>
    <lineage>
        <taxon>Eukaryota</taxon>
        <taxon>Metazoa</taxon>
        <taxon>Chordata</taxon>
        <taxon>Craniata</taxon>
        <taxon>Vertebrata</taxon>
        <taxon>Euteleostomi</taxon>
        <taxon>Actinopterygii</taxon>
        <taxon>Neopterygii</taxon>
        <taxon>Teleostei</taxon>
        <taxon>Anguilliformes</taxon>
        <taxon>Anguillidae</taxon>
        <taxon>Anguilla</taxon>
    </lineage>
</organism>
<sequence>MLLKLYFFMVTALLTKNVLNCYLNLF</sequence>
<dbReference type="AlphaFoldDB" id="A0A0E9QGX1"/>
<dbReference type="EMBL" id="GBXM01092987">
    <property type="protein sequence ID" value="JAH15590.1"/>
    <property type="molecule type" value="Transcribed_RNA"/>
</dbReference>
<protein>
    <submittedName>
        <fullName evidence="1">Uncharacterized protein</fullName>
    </submittedName>
</protein>
<reference evidence="1" key="2">
    <citation type="journal article" date="2015" name="Fish Shellfish Immunol.">
        <title>Early steps in the European eel (Anguilla anguilla)-Vibrio vulnificus interaction in the gills: Role of the RtxA13 toxin.</title>
        <authorList>
            <person name="Callol A."/>
            <person name="Pajuelo D."/>
            <person name="Ebbesson L."/>
            <person name="Teles M."/>
            <person name="MacKenzie S."/>
            <person name="Amaro C."/>
        </authorList>
    </citation>
    <scope>NUCLEOTIDE SEQUENCE</scope>
</reference>